<dbReference type="PATRIC" id="fig|1129367.4.peg.4657"/>
<dbReference type="RefSeq" id="WP_046358002.1">
    <property type="nucleotide sequence ID" value="NZ_AUXW01000187.1"/>
</dbReference>
<dbReference type="CDD" id="cd00077">
    <property type="entry name" value="HDc"/>
    <property type="match status" value="1"/>
</dbReference>
<dbReference type="NCBIfam" id="TIGR01353">
    <property type="entry name" value="dGTP_triPase"/>
    <property type="match status" value="1"/>
</dbReference>
<organism evidence="3 4">
    <name type="scientific">Pseudoalteromonas luteoviolacea S4054</name>
    <dbReference type="NCBI Taxonomy" id="1129367"/>
    <lineage>
        <taxon>Bacteria</taxon>
        <taxon>Pseudomonadati</taxon>
        <taxon>Pseudomonadota</taxon>
        <taxon>Gammaproteobacteria</taxon>
        <taxon>Alteromonadales</taxon>
        <taxon>Pseudoalteromonadaceae</taxon>
        <taxon>Pseudoalteromonas</taxon>
    </lineage>
</organism>
<accession>A0A0F6A7M0</accession>
<dbReference type="Proteomes" id="UP000033434">
    <property type="component" value="Unassembled WGS sequence"/>
</dbReference>
<dbReference type="AlphaFoldDB" id="A0A0F6A7M0"/>
<reference evidence="3 4" key="1">
    <citation type="journal article" date="2015" name="BMC Genomics">
        <title>Genome mining reveals unlocked bioactive potential of marine Gram-negative bacteria.</title>
        <authorList>
            <person name="Machado H."/>
            <person name="Sonnenschein E.C."/>
            <person name="Melchiorsen J."/>
            <person name="Gram L."/>
        </authorList>
    </citation>
    <scope>NUCLEOTIDE SEQUENCE [LARGE SCALE GENOMIC DNA]</scope>
    <source>
        <strain evidence="3 4">S4054</strain>
    </source>
</reference>
<sequence length="481" mass="55603">MDFKKRINAMRAYKEQQDLSISIESDRGRIINCSALRRLQQKTQVFPLERNAAVRSRLTHSLEVQQNGRFIAQSIVKELNTRNDIQCSLSIEVANALVSLVEMACLMHDIGNPAFGHFGEAAINDWFKRYFKSHEVFNHTQSPSPLQEKLILDLCNFEGNAQAIRIVTTLANLNLTYSQIAAILKYTRCGTSAKPSSNKNCYLKKKVGYYFSEQPIVKQLCDKLEIPLGNRHLAAYIMEAADDIAYCLADIEDAVVKNFLNVAQVIELLKQEYRRQLKSLQLIHHDDLIDQACDRALKRANQNPANLSTEFFIYLRVELIHPLVKHATERFIQNIDEIFEGSFNQALLEDNSYQHAITRSLKQVALKHVFCHPEVEELELQGYKITFGILNEYRRLLDVSEKAFKGIIEHSHNYPIEVRLLKRIPGQYISVYQKAIAELRLEQQNQPIYEFYYRCRLIQDYISGMTDQLAYDTYRTLLVAD</sequence>
<name>A0A0F6A7M0_9GAMM</name>
<dbReference type="NCBIfam" id="NF003429">
    <property type="entry name" value="PRK04926.1"/>
    <property type="match status" value="1"/>
</dbReference>
<dbReference type="InterPro" id="IPR006261">
    <property type="entry name" value="dGTPase"/>
</dbReference>
<evidence type="ECO:0000256" key="1">
    <source>
        <dbReference type="ARBA" id="ARBA00022801"/>
    </source>
</evidence>
<dbReference type="GO" id="GO:0006203">
    <property type="term" value="P:dGTP catabolic process"/>
    <property type="evidence" value="ECO:0007669"/>
    <property type="project" value="TreeGrafter"/>
</dbReference>
<dbReference type="PANTHER" id="PTHR11373:SF32">
    <property type="entry name" value="DEOXYGUANOSINETRIPHOSPHATE TRIPHOSPHOHYDROLASE"/>
    <property type="match status" value="1"/>
</dbReference>
<dbReference type="InterPro" id="IPR023293">
    <property type="entry name" value="dGTP_triP_hydro_central_sf"/>
</dbReference>
<dbReference type="InterPro" id="IPR003607">
    <property type="entry name" value="HD/PDEase_dom"/>
</dbReference>
<evidence type="ECO:0000313" key="3">
    <source>
        <dbReference type="EMBL" id="KKE81389.1"/>
    </source>
</evidence>
<dbReference type="PANTHER" id="PTHR11373">
    <property type="entry name" value="DEOXYNUCLEOSIDE TRIPHOSPHATE TRIPHOSPHOHYDROLASE"/>
    <property type="match status" value="1"/>
</dbReference>
<comment type="caution">
    <text evidence="3">The sequence shown here is derived from an EMBL/GenBank/DDBJ whole genome shotgun (WGS) entry which is preliminary data.</text>
</comment>
<dbReference type="Gene3D" id="1.10.3210.10">
    <property type="entry name" value="Hypothetical protein af1432"/>
    <property type="match status" value="1"/>
</dbReference>
<gene>
    <name evidence="3" type="ORF">N479_02605</name>
</gene>
<dbReference type="EMBL" id="AUXW01000187">
    <property type="protein sequence ID" value="KKE81389.1"/>
    <property type="molecule type" value="Genomic_DNA"/>
</dbReference>
<dbReference type="PROSITE" id="PS51831">
    <property type="entry name" value="HD"/>
    <property type="match status" value="1"/>
</dbReference>
<dbReference type="SUPFAM" id="SSF109604">
    <property type="entry name" value="HD-domain/PDEase-like"/>
    <property type="match status" value="1"/>
</dbReference>
<dbReference type="GO" id="GO:0008832">
    <property type="term" value="F:dGTPase activity"/>
    <property type="evidence" value="ECO:0007669"/>
    <property type="project" value="TreeGrafter"/>
</dbReference>
<feature type="domain" description="HD" evidence="2">
    <location>
        <begin position="57"/>
        <end position="247"/>
    </location>
</feature>
<dbReference type="SMART" id="SM00471">
    <property type="entry name" value="HDc"/>
    <property type="match status" value="1"/>
</dbReference>
<dbReference type="InterPro" id="IPR006674">
    <property type="entry name" value="HD_domain"/>
</dbReference>
<dbReference type="InterPro" id="IPR050135">
    <property type="entry name" value="dGTPase-like"/>
</dbReference>
<proteinExistence type="predicted"/>
<keyword evidence="1" id="KW-0378">Hydrolase</keyword>
<evidence type="ECO:0000313" key="4">
    <source>
        <dbReference type="Proteomes" id="UP000033434"/>
    </source>
</evidence>
<dbReference type="Gene3D" id="1.10.3410.10">
    <property type="entry name" value="putative deoxyguanosinetriphosphate triphosphohydrolase like domain"/>
    <property type="match status" value="1"/>
</dbReference>
<protein>
    <recommendedName>
        <fullName evidence="2">HD domain-containing protein</fullName>
    </recommendedName>
</protein>
<evidence type="ECO:0000259" key="2">
    <source>
        <dbReference type="PROSITE" id="PS51831"/>
    </source>
</evidence>
<dbReference type="Pfam" id="PF01966">
    <property type="entry name" value="HD"/>
    <property type="match status" value="1"/>
</dbReference>